<feature type="compositionally biased region" description="Polar residues" evidence="2">
    <location>
        <begin position="204"/>
        <end position="214"/>
    </location>
</feature>
<keyword evidence="5" id="KW-1185">Reference proteome</keyword>
<dbReference type="Pfam" id="PF00168">
    <property type="entry name" value="C2"/>
    <property type="match status" value="2"/>
</dbReference>
<gene>
    <name evidence="4" type="ORF">Fcan01_18591</name>
</gene>
<dbReference type="InterPro" id="IPR001565">
    <property type="entry name" value="Synaptotagmin"/>
</dbReference>
<dbReference type="CDD" id="cd00276">
    <property type="entry name" value="C2B_Synaptotagmin"/>
    <property type="match status" value="1"/>
</dbReference>
<dbReference type="PANTHER" id="PTHR10024">
    <property type="entry name" value="SYNAPTOTAGMIN"/>
    <property type="match status" value="1"/>
</dbReference>
<dbReference type="PROSITE" id="PS50004">
    <property type="entry name" value="C2"/>
    <property type="match status" value="2"/>
</dbReference>
<dbReference type="FunFam" id="2.60.40.150:FF:000179">
    <property type="entry name" value="synaptotagmin-5 isoform X2"/>
    <property type="match status" value="1"/>
</dbReference>
<dbReference type="PANTHER" id="PTHR10024:SF378">
    <property type="entry name" value="SYNAPTOTAGMIN BETA, ISOFORM D"/>
    <property type="match status" value="1"/>
</dbReference>
<evidence type="ECO:0000256" key="2">
    <source>
        <dbReference type="SAM" id="MobiDB-lite"/>
    </source>
</evidence>
<sequence>MEKCARVKVILRAGWALASVLSGGSNRLQEITGRKWFLAGEYFDLQEMQGARNYVALLYFIRRVARSARNVANPKEMKHWVKVGTANHVFLVKVATCKKLRGESGTQQVTRLDTARVKVLIDIHFSSEHDSIRATSLDMKGGSTSSNSSTVDLRISPLYDRTSSQSQNSLNSLSDRTNIPMCGVGLRRSSRCLSPLLIPPRSPTASDGSGQSPAPLSPLLGTLQLELYQKKDVKITLPGSKQPEANLDDGSKRLGQLRFQLKYDFDKSDLHVHVIEAVGLAVSNEGGFNDPYIRLYLSPGVDSRKRETSMHRNESSPYFDEHFKFPVSQEDLQDQILILQVFDYDRYSRNDVVGQVSFRLDEFDVTTALEINADVIKNKKPSGERQEILVSLSFLPHAERLGVVLLKARNLFLPPNKETLDPVVKVYLVGGGKRLKKKKTTPRRNTQDPVWNESVAFSISAASLANASLEICVLDQYSDLRGNTKAQVGRCILGPRENGSELAHWQDMRKNKNGKGVAMWHVLT</sequence>
<feature type="region of interest" description="Disordered" evidence="2">
    <location>
        <begin position="196"/>
        <end position="216"/>
    </location>
</feature>
<protein>
    <submittedName>
        <fullName evidence="4">Synaptotagmin-1</fullName>
    </submittedName>
</protein>
<feature type="domain" description="C2" evidence="3">
    <location>
        <begin position="381"/>
        <end position="521"/>
    </location>
</feature>
<comment type="caution">
    <text evidence="4">The sequence shown here is derived from an EMBL/GenBank/DDBJ whole genome shotgun (WGS) entry which is preliminary data.</text>
</comment>
<dbReference type="GO" id="GO:0030276">
    <property type="term" value="F:clathrin binding"/>
    <property type="evidence" value="ECO:0007669"/>
    <property type="project" value="TreeGrafter"/>
</dbReference>
<evidence type="ECO:0000313" key="5">
    <source>
        <dbReference type="Proteomes" id="UP000198287"/>
    </source>
</evidence>
<name>A0A226DP39_FOLCA</name>
<organism evidence="4 5">
    <name type="scientific">Folsomia candida</name>
    <name type="common">Springtail</name>
    <dbReference type="NCBI Taxonomy" id="158441"/>
    <lineage>
        <taxon>Eukaryota</taxon>
        <taxon>Metazoa</taxon>
        <taxon>Ecdysozoa</taxon>
        <taxon>Arthropoda</taxon>
        <taxon>Hexapoda</taxon>
        <taxon>Collembola</taxon>
        <taxon>Entomobryomorpha</taxon>
        <taxon>Isotomoidea</taxon>
        <taxon>Isotomidae</taxon>
        <taxon>Proisotominae</taxon>
        <taxon>Folsomia</taxon>
    </lineage>
</organism>
<dbReference type="EMBL" id="LNIX01000015">
    <property type="protein sequence ID" value="OXA46417.1"/>
    <property type="molecule type" value="Genomic_DNA"/>
</dbReference>
<dbReference type="GO" id="GO:0001786">
    <property type="term" value="F:phosphatidylserine binding"/>
    <property type="evidence" value="ECO:0007669"/>
    <property type="project" value="TreeGrafter"/>
</dbReference>
<dbReference type="GO" id="GO:0005544">
    <property type="term" value="F:calcium-dependent phospholipid binding"/>
    <property type="evidence" value="ECO:0007669"/>
    <property type="project" value="TreeGrafter"/>
</dbReference>
<dbReference type="GO" id="GO:0005886">
    <property type="term" value="C:plasma membrane"/>
    <property type="evidence" value="ECO:0007669"/>
    <property type="project" value="TreeGrafter"/>
</dbReference>
<proteinExistence type="predicted"/>
<dbReference type="GO" id="GO:0017156">
    <property type="term" value="P:calcium-ion regulated exocytosis"/>
    <property type="evidence" value="ECO:0007669"/>
    <property type="project" value="TreeGrafter"/>
</dbReference>
<keyword evidence="1" id="KW-0677">Repeat</keyword>
<dbReference type="OrthoDB" id="67700at2759"/>
<dbReference type="Proteomes" id="UP000198287">
    <property type="component" value="Unassembled WGS sequence"/>
</dbReference>
<dbReference type="GO" id="GO:0005509">
    <property type="term" value="F:calcium ion binding"/>
    <property type="evidence" value="ECO:0007669"/>
    <property type="project" value="TreeGrafter"/>
</dbReference>
<reference evidence="4 5" key="1">
    <citation type="submission" date="2015-12" db="EMBL/GenBank/DDBJ databases">
        <title>The genome of Folsomia candida.</title>
        <authorList>
            <person name="Faddeeva A."/>
            <person name="Derks M.F."/>
            <person name="Anvar Y."/>
            <person name="Smit S."/>
            <person name="Van Straalen N."/>
            <person name="Roelofs D."/>
        </authorList>
    </citation>
    <scope>NUCLEOTIDE SEQUENCE [LARGE SCALE GENOMIC DNA]</scope>
    <source>
        <strain evidence="4 5">VU population</strain>
        <tissue evidence="4">Whole body</tissue>
    </source>
</reference>
<dbReference type="AlphaFoldDB" id="A0A226DP39"/>
<dbReference type="OMA" id="VTHTSAC"/>
<evidence type="ECO:0000259" key="3">
    <source>
        <dbReference type="PROSITE" id="PS50004"/>
    </source>
</evidence>
<dbReference type="STRING" id="158441.A0A226DP39"/>
<accession>A0A226DP39</accession>
<dbReference type="Gene3D" id="2.60.40.150">
    <property type="entry name" value="C2 domain"/>
    <property type="match status" value="2"/>
</dbReference>
<dbReference type="GO" id="GO:0070382">
    <property type="term" value="C:exocytic vesicle"/>
    <property type="evidence" value="ECO:0007669"/>
    <property type="project" value="TreeGrafter"/>
</dbReference>
<evidence type="ECO:0000313" key="4">
    <source>
        <dbReference type="EMBL" id="OXA46417.1"/>
    </source>
</evidence>
<dbReference type="GO" id="GO:0000149">
    <property type="term" value="F:SNARE binding"/>
    <property type="evidence" value="ECO:0007669"/>
    <property type="project" value="TreeGrafter"/>
</dbReference>
<dbReference type="InterPro" id="IPR000008">
    <property type="entry name" value="C2_dom"/>
</dbReference>
<dbReference type="SUPFAM" id="SSF49562">
    <property type="entry name" value="C2 domain (Calcium/lipid-binding domain, CaLB)"/>
    <property type="match status" value="2"/>
</dbReference>
<feature type="domain" description="C2" evidence="3">
    <location>
        <begin position="253"/>
        <end position="373"/>
    </location>
</feature>
<evidence type="ECO:0000256" key="1">
    <source>
        <dbReference type="ARBA" id="ARBA00022737"/>
    </source>
</evidence>
<dbReference type="SMART" id="SM00239">
    <property type="entry name" value="C2"/>
    <property type="match status" value="2"/>
</dbReference>
<dbReference type="PRINTS" id="PR00399">
    <property type="entry name" value="SYNAPTOTAGMN"/>
</dbReference>
<dbReference type="InterPro" id="IPR035892">
    <property type="entry name" value="C2_domain_sf"/>
</dbReference>